<name>A0A5B7EKP8_PORTR</name>
<dbReference type="GO" id="GO:0005615">
    <property type="term" value="C:extracellular space"/>
    <property type="evidence" value="ECO:0007669"/>
    <property type="project" value="TreeGrafter"/>
</dbReference>
<keyword evidence="5" id="KW-1185">Reference proteome</keyword>
<dbReference type="GO" id="GO:0031012">
    <property type="term" value="C:extracellular matrix"/>
    <property type="evidence" value="ECO:0007669"/>
    <property type="project" value="TreeGrafter"/>
</dbReference>
<protein>
    <submittedName>
        <fullName evidence="4">Pro-resilin</fullName>
    </submittedName>
</protein>
<dbReference type="OrthoDB" id="10669864at2759"/>
<sequence length="144" mass="16379">MTPFPESAYPLTTLPLPPYKITVLPPLDPPMALRIFHHLHPTTITTRGKVANSQIRFQELRGVPASARVLAFPNYFFNYNVHDSEEDALDSLGQGKRGPNFGHSERREGSRTEGRYYVELPDGRTQVVEYYADETGYHPTITYI</sequence>
<reference evidence="4 5" key="1">
    <citation type="submission" date="2019-05" db="EMBL/GenBank/DDBJ databases">
        <title>Another draft genome of Portunus trituberculatus and its Hox gene families provides insights of decapod evolution.</title>
        <authorList>
            <person name="Jeong J.-H."/>
            <person name="Song I."/>
            <person name="Kim S."/>
            <person name="Choi T."/>
            <person name="Kim D."/>
            <person name="Ryu S."/>
            <person name="Kim W."/>
        </authorList>
    </citation>
    <scope>NUCLEOTIDE SEQUENCE [LARGE SCALE GENOMIC DNA]</scope>
    <source>
        <tissue evidence="4">Muscle</tissue>
    </source>
</reference>
<feature type="compositionally biased region" description="Basic and acidic residues" evidence="3">
    <location>
        <begin position="103"/>
        <end position="112"/>
    </location>
</feature>
<proteinExistence type="predicted"/>
<organism evidence="4 5">
    <name type="scientific">Portunus trituberculatus</name>
    <name type="common">Swimming crab</name>
    <name type="synonym">Neptunus trituberculatus</name>
    <dbReference type="NCBI Taxonomy" id="210409"/>
    <lineage>
        <taxon>Eukaryota</taxon>
        <taxon>Metazoa</taxon>
        <taxon>Ecdysozoa</taxon>
        <taxon>Arthropoda</taxon>
        <taxon>Crustacea</taxon>
        <taxon>Multicrustacea</taxon>
        <taxon>Malacostraca</taxon>
        <taxon>Eumalacostraca</taxon>
        <taxon>Eucarida</taxon>
        <taxon>Decapoda</taxon>
        <taxon>Pleocyemata</taxon>
        <taxon>Brachyura</taxon>
        <taxon>Eubrachyura</taxon>
        <taxon>Portunoidea</taxon>
        <taxon>Portunidae</taxon>
        <taxon>Portuninae</taxon>
        <taxon>Portunus</taxon>
    </lineage>
</organism>
<dbReference type="PANTHER" id="PTHR12236:SF98">
    <property type="entry name" value="CUTICULAR PROTEIN 56F"/>
    <property type="match status" value="1"/>
</dbReference>
<dbReference type="InterPro" id="IPR000618">
    <property type="entry name" value="Insect_cuticle"/>
</dbReference>
<dbReference type="AlphaFoldDB" id="A0A5B7EKP8"/>
<dbReference type="PROSITE" id="PS00233">
    <property type="entry name" value="CHIT_BIND_RR_1"/>
    <property type="match status" value="1"/>
</dbReference>
<dbReference type="Proteomes" id="UP000324222">
    <property type="component" value="Unassembled WGS sequence"/>
</dbReference>
<comment type="caution">
    <text evidence="4">The sequence shown here is derived from an EMBL/GenBank/DDBJ whole genome shotgun (WGS) entry which is preliminary data.</text>
</comment>
<dbReference type="InterPro" id="IPR031311">
    <property type="entry name" value="CHIT_BIND_RR_consensus"/>
</dbReference>
<dbReference type="EMBL" id="VSRR010002964">
    <property type="protein sequence ID" value="MPC34015.1"/>
    <property type="molecule type" value="Genomic_DNA"/>
</dbReference>
<evidence type="ECO:0000313" key="5">
    <source>
        <dbReference type="Proteomes" id="UP000324222"/>
    </source>
</evidence>
<evidence type="ECO:0000256" key="3">
    <source>
        <dbReference type="SAM" id="MobiDB-lite"/>
    </source>
</evidence>
<accession>A0A5B7EKP8</accession>
<keyword evidence="1 2" id="KW-0193">Cuticle</keyword>
<evidence type="ECO:0000256" key="2">
    <source>
        <dbReference type="PROSITE-ProRule" id="PRU00497"/>
    </source>
</evidence>
<dbReference type="PROSITE" id="PS51155">
    <property type="entry name" value="CHIT_BIND_RR_2"/>
    <property type="match status" value="1"/>
</dbReference>
<evidence type="ECO:0000313" key="4">
    <source>
        <dbReference type="EMBL" id="MPC34015.1"/>
    </source>
</evidence>
<feature type="region of interest" description="Disordered" evidence="3">
    <location>
        <begin position="90"/>
        <end position="112"/>
    </location>
</feature>
<dbReference type="Pfam" id="PF00379">
    <property type="entry name" value="Chitin_bind_4"/>
    <property type="match status" value="1"/>
</dbReference>
<dbReference type="PANTHER" id="PTHR12236">
    <property type="entry name" value="STRUCTURAL CONTITUENT OF CUTICLE"/>
    <property type="match status" value="1"/>
</dbReference>
<dbReference type="InterPro" id="IPR051217">
    <property type="entry name" value="Insect_Cuticle_Struc_Prot"/>
</dbReference>
<evidence type="ECO:0000256" key="1">
    <source>
        <dbReference type="ARBA" id="ARBA00022460"/>
    </source>
</evidence>
<dbReference type="GO" id="GO:0042302">
    <property type="term" value="F:structural constituent of cuticle"/>
    <property type="evidence" value="ECO:0007669"/>
    <property type="project" value="UniProtKB-UniRule"/>
</dbReference>
<gene>
    <name evidence="4" type="primary">resilin_13</name>
    <name evidence="4" type="ORF">E2C01_027387</name>
</gene>